<name>A0AB34G8J0_9HYPO</name>
<dbReference type="PRINTS" id="PR01217">
    <property type="entry name" value="PRICHEXTENSN"/>
</dbReference>
<dbReference type="EMBL" id="JAQHRD010000001">
    <property type="protein sequence ID" value="KAJ6447226.1"/>
    <property type="molecule type" value="Genomic_DNA"/>
</dbReference>
<feature type="compositionally biased region" description="Basic and acidic residues" evidence="1">
    <location>
        <begin position="162"/>
        <end position="171"/>
    </location>
</feature>
<feature type="compositionally biased region" description="Low complexity" evidence="1">
    <location>
        <begin position="128"/>
        <end position="138"/>
    </location>
</feature>
<comment type="caution">
    <text evidence="2">The sequence shown here is derived from an EMBL/GenBank/DDBJ whole genome shotgun (WGS) entry which is preliminary data.</text>
</comment>
<feature type="compositionally biased region" description="Pro residues" evidence="1">
    <location>
        <begin position="63"/>
        <end position="79"/>
    </location>
</feature>
<feature type="compositionally biased region" description="Polar residues" evidence="1">
    <location>
        <begin position="208"/>
        <end position="220"/>
    </location>
</feature>
<gene>
    <name evidence="2" type="ORF">O9K51_02001</name>
</gene>
<evidence type="ECO:0000313" key="3">
    <source>
        <dbReference type="Proteomes" id="UP001163105"/>
    </source>
</evidence>
<protein>
    <submittedName>
        <fullName evidence="2">Mitochondrial distribution and morphology family 33 protein</fullName>
    </submittedName>
</protein>
<keyword evidence="3" id="KW-1185">Reference proteome</keyword>
<feature type="compositionally biased region" description="Pro residues" evidence="1">
    <location>
        <begin position="105"/>
        <end position="127"/>
    </location>
</feature>
<feature type="compositionally biased region" description="Low complexity" evidence="1">
    <location>
        <begin position="342"/>
        <end position="356"/>
    </location>
</feature>
<feature type="region of interest" description="Disordered" evidence="1">
    <location>
        <begin position="1"/>
        <end position="397"/>
    </location>
</feature>
<sequence length="415" mass="44698">MAALMSRNATTVAPSGTGRLRVLSLRARRRPAWKSASSPSQSAPKSHGNPSKRSKGPIITKYAPPPPLPQPQPQPPSYGPGPGMGQYQPPPPPPGNHQHPSMYSAPPPAPHYPQYGPPPPSYPPGYAQPPYSYAPGQPHNSQQPRKGSSHTGKPVIASGSPGKKESTRSEQRSGGTNTHVQEPPTLAESGRDDEAVREKEADTPHDSPVTQMETAENSTPVDKPVDVNVAPERNVDDDAAETKTVSTDKEDGEIGNDDAVASTTSVPELAASDHHRQSVSNEPGVRDKRSRSNDPEERQRHKKRRPDSPAPKSDRTSESGTLNGTLWDGLAVPRQADRTRRGSAGSAGSRQSSVAGNSSDLNSLERELLGRPVKQKHRGDSPRSERKPAKAKRRQANANSAYRYVYVLLRVDIAF</sequence>
<feature type="compositionally biased region" description="Basic and acidic residues" evidence="1">
    <location>
        <begin position="284"/>
        <end position="299"/>
    </location>
</feature>
<feature type="compositionally biased region" description="Basic and acidic residues" evidence="1">
    <location>
        <begin position="189"/>
        <end position="205"/>
    </location>
</feature>
<accession>A0AB34G8J0</accession>
<proteinExistence type="predicted"/>
<feature type="compositionally biased region" description="Basic and acidic residues" evidence="1">
    <location>
        <begin position="378"/>
        <end position="388"/>
    </location>
</feature>
<reference evidence="2" key="1">
    <citation type="submission" date="2023-01" db="EMBL/GenBank/DDBJ databases">
        <title>The growth and conidiation of Purpureocillium lavendulum are regulated by nitrogen source and histone H3K14 acetylation.</title>
        <authorList>
            <person name="Tang P."/>
            <person name="Han J."/>
            <person name="Zhang C."/>
            <person name="Tang P."/>
            <person name="Qi F."/>
            <person name="Zhang K."/>
            <person name="Liang L."/>
        </authorList>
    </citation>
    <scope>NUCLEOTIDE SEQUENCE</scope>
    <source>
        <strain evidence="2">YMF1.00683</strain>
    </source>
</reference>
<dbReference type="AlphaFoldDB" id="A0AB34G8J0"/>
<dbReference type="Proteomes" id="UP001163105">
    <property type="component" value="Unassembled WGS sequence"/>
</dbReference>
<organism evidence="2 3">
    <name type="scientific">Purpureocillium lavendulum</name>
    <dbReference type="NCBI Taxonomy" id="1247861"/>
    <lineage>
        <taxon>Eukaryota</taxon>
        <taxon>Fungi</taxon>
        <taxon>Dikarya</taxon>
        <taxon>Ascomycota</taxon>
        <taxon>Pezizomycotina</taxon>
        <taxon>Sordariomycetes</taxon>
        <taxon>Hypocreomycetidae</taxon>
        <taxon>Hypocreales</taxon>
        <taxon>Ophiocordycipitaceae</taxon>
        <taxon>Purpureocillium</taxon>
    </lineage>
</organism>
<feature type="compositionally biased region" description="Low complexity" evidence="1">
    <location>
        <begin position="34"/>
        <end position="46"/>
    </location>
</feature>
<evidence type="ECO:0000313" key="2">
    <source>
        <dbReference type="EMBL" id="KAJ6447226.1"/>
    </source>
</evidence>
<feature type="compositionally biased region" description="Polar residues" evidence="1">
    <location>
        <begin position="139"/>
        <end position="151"/>
    </location>
</feature>
<evidence type="ECO:0000256" key="1">
    <source>
        <dbReference type="SAM" id="MobiDB-lite"/>
    </source>
</evidence>